<dbReference type="Proteomes" id="UP000789508">
    <property type="component" value="Unassembled WGS sequence"/>
</dbReference>
<keyword evidence="6" id="KW-1185">Reference proteome</keyword>
<name>A0A9N9CPX0_9GLOM</name>
<evidence type="ECO:0000256" key="4">
    <source>
        <dbReference type="ARBA" id="ARBA00023288"/>
    </source>
</evidence>
<comment type="caution">
    <text evidence="5">The sequence shown here is derived from an EMBL/GenBank/DDBJ whole genome shotgun (WGS) entry which is preliminary data.</text>
</comment>
<evidence type="ECO:0000256" key="3">
    <source>
        <dbReference type="ARBA" id="ARBA00022707"/>
    </source>
</evidence>
<dbReference type="PANTHER" id="PTHR12895:SF9">
    <property type="entry name" value="DYMECLIN"/>
    <property type="match status" value="1"/>
</dbReference>
<dbReference type="AlphaFoldDB" id="A0A9N9CPX0"/>
<dbReference type="GO" id="GO:0007030">
    <property type="term" value="P:Golgi organization"/>
    <property type="evidence" value="ECO:0007669"/>
    <property type="project" value="TreeGrafter"/>
</dbReference>
<protein>
    <recommendedName>
        <fullName evidence="2">Dymeclin</fullName>
    </recommendedName>
</protein>
<keyword evidence="3" id="KW-0519">Myristate</keyword>
<dbReference type="Pfam" id="PF09742">
    <property type="entry name" value="Dymeclin"/>
    <property type="match status" value="1"/>
</dbReference>
<sequence length="553" mass="64227">DEIYRQFEGIHSRSQRTPFPSSKLSEQDRKNFLNGTSLNKSSNDSNDVNIKRPMIVEFLGSLLSIILKVDPIINASSYEFYQECLNTLIVLLSTQIHQLNADENVNNCFLNILLNDFNYLIDDLTKRLVTNFIDQKTVPSVSTNVVYNAYSYLFAVKSPTVSSFDPHPIAERSLLILLLLTAQSSVSNESKSHFRIGISHLKDEQGLMGGKMEISFRSLYRFIYQQLPSEEICLLLYIFMVENVDFRVYVLSRLDPEILLLPILRLLYENIEGKTNYPQIYIMLAILLLFSQDDVFNENIQKVTVTYQPWFTERILKSTSLGGIVYLVMIRLIQFNLTIHRDVFIHTNCLAILANMSITVQDIHPYVSQRLVNLFDIVAKRYQKLKIKAQQGDENSTDILIYEDLACLVLEIVNAIISCKLNSNPQLIYALLHKKDMFTHFLTVPRFSLLIANVNNVIDYFNTRVSAANIKAPSTEEIAEIIETATRTWPPGRLQEFPELKFQYEESMYPENFFCPYIWTIIYQRFWIYWDEEKSHLLREFLIDEDDVVIPVD</sequence>
<comment type="similarity">
    <text evidence="1">Belongs to the dymeclin family.</text>
</comment>
<dbReference type="OrthoDB" id="10253409at2759"/>
<reference evidence="5" key="1">
    <citation type="submission" date="2021-06" db="EMBL/GenBank/DDBJ databases">
        <authorList>
            <person name="Kallberg Y."/>
            <person name="Tangrot J."/>
            <person name="Rosling A."/>
        </authorList>
    </citation>
    <scope>NUCLEOTIDE SEQUENCE</scope>
    <source>
        <strain evidence="5">FL130A</strain>
    </source>
</reference>
<keyword evidence="4" id="KW-0449">Lipoprotein</keyword>
<feature type="non-terminal residue" evidence="5">
    <location>
        <position position="1"/>
    </location>
</feature>
<evidence type="ECO:0000256" key="1">
    <source>
        <dbReference type="ARBA" id="ARBA00010603"/>
    </source>
</evidence>
<dbReference type="GO" id="GO:0005794">
    <property type="term" value="C:Golgi apparatus"/>
    <property type="evidence" value="ECO:0007669"/>
    <property type="project" value="TreeGrafter"/>
</dbReference>
<dbReference type="EMBL" id="CAJVPS010005106">
    <property type="protein sequence ID" value="CAG8611385.1"/>
    <property type="molecule type" value="Genomic_DNA"/>
</dbReference>
<dbReference type="PANTHER" id="PTHR12895">
    <property type="entry name" value="DYMECLIN"/>
    <property type="match status" value="1"/>
</dbReference>
<evidence type="ECO:0000313" key="6">
    <source>
        <dbReference type="Proteomes" id="UP000789508"/>
    </source>
</evidence>
<dbReference type="InterPro" id="IPR019142">
    <property type="entry name" value="Dymeclin"/>
</dbReference>
<gene>
    <name evidence="5" type="ORF">ALEPTO_LOCUS8575</name>
</gene>
<proteinExistence type="inferred from homology"/>
<evidence type="ECO:0000256" key="2">
    <source>
        <dbReference type="ARBA" id="ARBA00015736"/>
    </source>
</evidence>
<accession>A0A9N9CPX0</accession>
<evidence type="ECO:0000313" key="5">
    <source>
        <dbReference type="EMBL" id="CAG8611385.1"/>
    </source>
</evidence>
<organism evidence="5 6">
    <name type="scientific">Ambispora leptoticha</name>
    <dbReference type="NCBI Taxonomy" id="144679"/>
    <lineage>
        <taxon>Eukaryota</taxon>
        <taxon>Fungi</taxon>
        <taxon>Fungi incertae sedis</taxon>
        <taxon>Mucoromycota</taxon>
        <taxon>Glomeromycotina</taxon>
        <taxon>Glomeromycetes</taxon>
        <taxon>Archaeosporales</taxon>
        <taxon>Ambisporaceae</taxon>
        <taxon>Ambispora</taxon>
    </lineage>
</organism>